<feature type="coiled-coil region" evidence="3">
    <location>
        <begin position="724"/>
        <end position="751"/>
    </location>
</feature>
<dbReference type="Proteomes" id="UP000230750">
    <property type="component" value="Unassembled WGS sequence"/>
</dbReference>
<dbReference type="SUPFAM" id="SSF47220">
    <property type="entry name" value="alpha-catenin/vinculin-like"/>
    <property type="match status" value="2"/>
</dbReference>
<dbReference type="Gene3D" id="1.20.1410.10">
    <property type="entry name" value="I/LWEQ domain"/>
    <property type="match status" value="1"/>
</dbReference>
<dbReference type="STRING" id="307972.A0A2G8KTT2"/>
<dbReference type="InterPro" id="IPR054060">
    <property type="entry name" value="TLN1-like_RS"/>
</dbReference>
<reference evidence="5 6" key="1">
    <citation type="journal article" date="2017" name="PLoS Biol.">
        <title>The sea cucumber genome provides insights into morphological evolution and visceral regeneration.</title>
        <authorList>
            <person name="Zhang X."/>
            <person name="Sun L."/>
            <person name="Yuan J."/>
            <person name="Sun Y."/>
            <person name="Gao Y."/>
            <person name="Zhang L."/>
            <person name="Li S."/>
            <person name="Dai H."/>
            <person name="Hamel J.F."/>
            <person name="Liu C."/>
            <person name="Yu Y."/>
            <person name="Liu S."/>
            <person name="Lin W."/>
            <person name="Guo K."/>
            <person name="Jin S."/>
            <person name="Xu P."/>
            <person name="Storey K.B."/>
            <person name="Huan P."/>
            <person name="Zhang T."/>
            <person name="Zhou Y."/>
            <person name="Zhang J."/>
            <person name="Lin C."/>
            <person name="Li X."/>
            <person name="Xing L."/>
            <person name="Huo D."/>
            <person name="Sun M."/>
            <person name="Wang L."/>
            <person name="Mercier A."/>
            <person name="Li F."/>
            <person name="Yang H."/>
            <person name="Xiang J."/>
        </authorList>
    </citation>
    <scope>NUCLEOTIDE SEQUENCE [LARGE SCALE GENOMIC DNA]</scope>
    <source>
        <strain evidence="5">Shaxun</strain>
        <tissue evidence="5">Muscle</tissue>
    </source>
</reference>
<protein>
    <submittedName>
        <fullName evidence="5">Putative talin-1 isoform X6</fullName>
    </submittedName>
</protein>
<keyword evidence="6" id="KW-1185">Reference proteome</keyword>
<dbReference type="Pfam" id="PF21865">
    <property type="entry name" value="TLN1-like_RS"/>
    <property type="match status" value="1"/>
</dbReference>
<organism evidence="5 6">
    <name type="scientific">Stichopus japonicus</name>
    <name type="common">Sea cucumber</name>
    <dbReference type="NCBI Taxonomy" id="307972"/>
    <lineage>
        <taxon>Eukaryota</taxon>
        <taxon>Metazoa</taxon>
        <taxon>Echinodermata</taxon>
        <taxon>Eleutherozoa</taxon>
        <taxon>Echinozoa</taxon>
        <taxon>Holothuroidea</taxon>
        <taxon>Aspidochirotacea</taxon>
        <taxon>Aspidochirotida</taxon>
        <taxon>Stichopodidae</taxon>
        <taxon>Apostichopus</taxon>
    </lineage>
</organism>
<dbReference type="OrthoDB" id="10262320at2759"/>
<accession>A0A2G8KTT2</accession>
<proteinExistence type="predicted"/>
<dbReference type="PROSITE" id="PS50945">
    <property type="entry name" value="I_LWEQ"/>
    <property type="match status" value="1"/>
</dbReference>
<feature type="domain" description="I/LWEQ" evidence="4">
    <location>
        <begin position="520"/>
        <end position="756"/>
    </location>
</feature>
<dbReference type="Pfam" id="PF21896">
    <property type="entry name" value="Talin_IBS2B"/>
    <property type="match status" value="1"/>
</dbReference>
<dbReference type="SUPFAM" id="SSF109885">
    <property type="entry name" value="I/LWEQ domain"/>
    <property type="match status" value="1"/>
</dbReference>
<evidence type="ECO:0000313" key="5">
    <source>
        <dbReference type="EMBL" id="PIK51418.1"/>
    </source>
</evidence>
<dbReference type="PANTHER" id="PTHR19981:SF1">
    <property type="entry name" value="RHEA, ISOFORM B"/>
    <property type="match status" value="1"/>
</dbReference>
<dbReference type="GO" id="GO:0005737">
    <property type="term" value="C:cytoplasm"/>
    <property type="evidence" value="ECO:0007669"/>
    <property type="project" value="UniProtKB-SubCell"/>
</dbReference>
<dbReference type="GO" id="GO:0005178">
    <property type="term" value="F:integrin binding"/>
    <property type="evidence" value="ECO:0007669"/>
    <property type="project" value="TreeGrafter"/>
</dbReference>
<evidence type="ECO:0000259" key="4">
    <source>
        <dbReference type="PROSITE" id="PS50945"/>
    </source>
</evidence>
<dbReference type="EMBL" id="MRZV01000374">
    <property type="protein sequence ID" value="PIK51418.1"/>
    <property type="molecule type" value="Genomic_DNA"/>
</dbReference>
<dbReference type="InterPro" id="IPR054082">
    <property type="entry name" value="Talin_IBS2B"/>
</dbReference>
<evidence type="ECO:0000256" key="2">
    <source>
        <dbReference type="ARBA" id="ARBA00022490"/>
    </source>
</evidence>
<dbReference type="GO" id="GO:0005886">
    <property type="term" value="C:plasma membrane"/>
    <property type="evidence" value="ECO:0007669"/>
    <property type="project" value="TreeGrafter"/>
</dbReference>
<name>A0A2G8KTT2_STIJA</name>
<keyword evidence="3" id="KW-0175">Coiled coil</keyword>
<keyword evidence="2" id="KW-0963">Cytoplasm</keyword>
<dbReference type="InterPro" id="IPR036723">
    <property type="entry name" value="Alpha-catenin/vinculin-like_sf"/>
</dbReference>
<sequence>MSSVVEQKVNGLPATKQGSKLSPDIEETVQGILEGIEDLLASLEESASEYGIVSPMMDEITKAMKTILEPLPKMTSSDFQAYQAASIQAANSILRTAQDMLTKAHSNEEELVALAEKMSNDYQAFSSSVRGAIASTVPKVAASIETSAQALGHACLSLVKAAGIVQSSPNDNLGKKDLVDNSRIVSDKANQAISALKAGAKGTQACIDAGVTVATIISDLDTTITFASVGSVASEPTNDSFANHRESIRDEAKAMVENTKALTVAASGDQEKLAETVQSAANTMTRLAKVMKLAAASLGGDDPEGQTMLINAVKDIASSLDILIAASRMVAEDKNDKAKMGSLHEAAKTMVVNVTSLLKTVKSVEDEATRGPRAAESTIEAITQEMKILQTSNPDETYATPDALIRSTKQVTLATAKAVGAGNTCKQEDVVAASNAARLAVFQMLHACRGAANTAKTPEIKQQTLDAGNQCATSFKSLMIQVHLNAKQPSSDRKAKLAEESKKVASSVGDLVQAAEILKGTDIRDANDNDVAENELLNAANAIEAAAKKLSALRPRAKAREADDTLTFEEQILEATKAIANATSVLVKIASNAQQEYQGKVAVSENSEDGVWTRGLISSARKVAQSTQGMCESAHNLVHGETSQAQLVTSARQVSISTTELLASCKVKKEIFGDGMRRLETAGSAVQKATNSLVTAAQINEAQAEDAEVAQKQDYKLTGIFAKEVAAQELILKKEKELEDAKKRLKMIKKARGGPRY</sequence>
<dbReference type="InterPro" id="IPR015009">
    <property type="entry name" value="Vinculin-bd_dom"/>
</dbReference>
<comment type="caution">
    <text evidence="5">The sequence shown here is derived from an EMBL/GenBank/DDBJ whole genome shotgun (WGS) entry which is preliminary data.</text>
</comment>
<gene>
    <name evidence="5" type="ORF">BSL78_11695</name>
</gene>
<evidence type="ECO:0000256" key="3">
    <source>
        <dbReference type="SAM" id="Coils"/>
    </source>
</evidence>
<dbReference type="Pfam" id="PF08913">
    <property type="entry name" value="VBS"/>
    <property type="match status" value="1"/>
</dbReference>
<dbReference type="GO" id="GO:0051015">
    <property type="term" value="F:actin filament binding"/>
    <property type="evidence" value="ECO:0007669"/>
    <property type="project" value="InterPro"/>
</dbReference>
<dbReference type="GO" id="GO:0098609">
    <property type="term" value="P:cell-cell adhesion"/>
    <property type="evidence" value="ECO:0007669"/>
    <property type="project" value="TreeGrafter"/>
</dbReference>
<dbReference type="InterPro" id="IPR035964">
    <property type="entry name" value="I/LWEQ_dom_sf"/>
</dbReference>
<dbReference type="GO" id="GO:0005925">
    <property type="term" value="C:focal adhesion"/>
    <property type="evidence" value="ECO:0007669"/>
    <property type="project" value="TreeGrafter"/>
</dbReference>
<dbReference type="InterPro" id="IPR002558">
    <property type="entry name" value="ILWEQ_dom"/>
</dbReference>
<evidence type="ECO:0000313" key="6">
    <source>
        <dbReference type="Proteomes" id="UP000230750"/>
    </source>
</evidence>
<dbReference type="SMART" id="SM00307">
    <property type="entry name" value="ILWEQ"/>
    <property type="match status" value="1"/>
</dbReference>
<evidence type="ECO:0000256" key="1">
    <source>
        <dbReference type="ARBA" id="ARBA00004496"/>
    </source>
</evidence>
<dbReference type="Gene3D" id="1.20.1420.10">
    <property type="entry name" value="Talin, central domain"/>
    <property type="match status" value="3"/>
</dbReference>
<dbReference type="Pfam" id="PF01608">
    <property type="entry name" value="I_LWEQ"/>
    <property type="match status" value="1"/>
</dbReference>
<comment type="subcellular location">
    <subcellularLocation>
        <location evidence="1">Cytoplasm</location>
    </subcellularLocation>
</comment>
<dbReference type="PANTHER" id="PTHR19981">
    <property type="entry name" value="TALIN"/>
    <property type="match status" value="1"/>
</dbReference>
<dbReference type="GO" id="GO:0030036">
    <property type="term" value="P:actin cytoskeleton organization"/>
    <property type="evidence" value="ECO:0007669"/>
    <property type="project" value="TreeGrafter"/>
</dbReference>
<dbReference type="AlphaFoldDB" id="A0A2G8KTT2"/>